<organism evidence="2 3">
    <name type="scientific">Giardia muris</name>
    <dbReference type="NCBI Taxonomy" id="5742"/>
    <lineage>
        <taxon>Eukaryota</taxon>
        <taxon>Metamonada</taxon>
        <taxon>Diplomonadida</taxon>
        <taxon>Hexamitidae</taxon>
        <taxon>Giardiinae</taxon>
        <taxon>Giardia</taxon>
    </lineage>
</organism>
<dbReference type="EMBL" id="VDLU01000001">
    <property type="protein sequence ID" value="TNJ29340.1"/>
    <property type="molecule type" value="Genomic_DNA"/>
</dbReference>
<keyword evidence="3" id="KW-1185">Reference proteome</keyword>
<dbReference type="InterPro" id="IPR006671">
    <property type="entry name" value="Cyclin_N"/>
</dbReference>
<comment type="caution">
    <text evidence="2">The sequence shown here is derived from an EMBL/GenBank/DDBJ whole genome shotgun (WGS) entry which is preliminary data.</text>
</comment>
<dbReference type="InterPro" id="IPR036915">
    <property type="entry name" value="Cyclin-like_sf"/>
</dbReference>
<dbReference type="Gene3D" id="1.10.472.10">
    <property type="entry name" value="Cyclin-like"/>
    <property type="match status" value="2"/>
</dbReference>
<reference evidence="2 3" key="1">
    <citation type="submission" date="2019-05" db="EMBL/GenBank/DDBJ databases">
        <title>The compact genome of Giardia muris reveals important steps in the evolution of intestinal protozoan parasites.</title>
        <authorList>
            <person name="Xu F."/>
            <person name="Jimenez-Gonzalez A."/>
            <person name="Einarsson E."/>
            <person name="Astvaldsson A."/>
            <person name="Peirasmaki D."/>
            <person name="Eckmann L."/>
            <person name="Andersson J.O."/>
            <person name="Svard S.G."/>
            <person name="Jerlstrom-Hultqvist J."/>
        </authorList>
    </citation>
    <scope>NUCLEOTIDE SEQUENCE [LARGE SCALE GENOMIC DNA]</scope>
    <source>
        <strain evidence="2 3">Roberts-Thomson</strain>
    </source>
</reference>
<dbReference type="VEuPathDB" id="GiardiaDB:GMRT_10973"/>
<dbReference type="SUPFAM" id="SSF47954">
    <property type="entry name" value="Cyclin-like"/>
    <property type="match status" value="1"/>
</dbReference>
<accession>A0A4Z1SUF2</accession>
<evidence type="ECO:0000259" key="1">
    <source>
        <dbReference type="Pfam" id="PF00134"/>
    </source>
</evidence>
<evidence type="ECO:0000313" key="3">
    <source>
        <dbReference type="Proteomes" id="UP000315496"/>
    </source>
</evidence>
<sequence>MSYLCPSMTELQEEVLRNNHLVVLVESSSIGEFEEFVFTLMNVLLTIKFPGRTYREDPRVWPGVQSVVRSCDEDRIALVAALMYLERALAYEICGVKTHLTLAPFIAAVSIACKMYGIKALHIPDACLATGLSVTPSMVETCELRLLEALKFRMAIKPAKFYHFLALAIKNSKFTPAELEACVVTGQAFEKLNVVVGKTPNEPLLSLGYDPCLE</sequence>
<dbReference type="AlphaFoldDB" id="A0A4Z1SUF2"/>
<dbReference type="Proteomes" id="UP000315496">
    <property type="component" value="Chromosome 1"/>
</dbReference>
<dbReference type="Pfam" id="PF00134">
    <property type="entry name" value="Cyclin_N"/>
    <property type="match status" value="1"/>
</dbReference>
<dbReference type="OrthoDB" id="10265949at2759"/>
<name>A0A4Z1SUF2_GIAMU</name>
<protein>
    <submittedName>
        <fullName evidence="2">Putative cyclin</fullName>
    </submittedName>
</protein>
<evidence type="ECO:0000313" key="2">
    <source>
        <dbReference type="EMBL" id="TNJ29340.1"/>
    </source>
</evidence>
<proteinExistence type="predicted"/>
<gene>
    <name evidence="2" type="ORF">GMRT_10973</name>
</gene>
<feature type="domain" description="Cyclin N-terminal" evidence="1">
    <location>
        <begin position="76"/>
        <end position="154"/>
    </location>
</feature>